<feature type="non-terminal residue" evidence="1">
    <location>
        <position position="51"/>
    </location>
</feature>
<organism evidence="1 2">
    <name type="scientific">Ophiophagus hannah</name>
    <name type="common">King cobra</name>
    <name type="synonym">Naja hannah</name>
    <dbReference type="NCBI Taxonomy" id="8665"/>
    <lineage>
        <taxon>Eukaryota</taxon>
        <taxon>Metazoa</taxon>
        <taxon>Chordata</taxon>
        <taxon>Craniata</taxon>
        <taxon>Vertebrata</taxon>
        <taxon>Euteleostomi</taxon>
        <taxon>Lepidosauria</taxon>
        <taxon>Squamata</taxon>
        <taxon>Bifurcata</taxon>
        <taxon>Unidentata</taxon>
        <taxon>Episquamata</taxon>
        <taxon>Toxicofera</taxon>
        <taxon>Serpentes</taxon>
        <taxon>Colubroidea</taxon>
        <taxon>Elapidae</taxon>
        <taxon>Elapinae</taxon>
        <taxon>Ophiophagus</taxon>
    </lineage>
</organism>
<reference evidence="1 2" key="1">
    <citation type="journal article" date="2013" name="Proc. Natl. Acad. Sci. U.S.A.">
        <title>The king cobra genome reveals dynamic gene evolution and adaptation in the snake venom system.</title>
        <authorList>
            <person name="Vonk F.J."/>
            <person name="Casewell N.R."/>
            <person name="Henkel C.V."/>
            <person name="Heimberg A.M."/>
            <person name="Jansen H.J."/>
            <person name="McCleary R.J."/>
            <person name="Kerkkamp H.M."/>
            <person name="Vos R.A."/>
            <person name="Guerreiro I."/>
            <person name="Calvete J.J."/>
            <person name="Wuster W."/>
            <person name="Woods A.E."/>
            <person name="Logan J.M."/>
            <person name="Harrison R.A."/>
            <person name="Castoe T.A."/>
            <person name="de Koning A.P."/>
            <person name="Pollock D.D."/>
            <person name="Yandell M."/>
            <person name="Calderon D."/>
            <person name="Renjifo C."/>
            <person name="Currier R.B."/>
            <person name="Salgado D."/>
            <person name="Pla D."/>
            <person name="Sanz L."/>
            <person name="Hyder A.S."/>
            <person name="Ribeiro J.M."/>
            <person name="Arntzen J.W."/>
            <person name="van den Thillart G.E."/>
            <person name="Boetzer M."/>
            <person name="Pirovano W."/>
            <person name="Dirks R.P."/>
            <person name="Spaink H.P."/>
            <person name="Duboule D."/>
            <person name="McGlinn E."/>
            <person name="Kini R.M."/>
            <person name="Richardson M.K."/>
        </authorList>
    </citation>
    <scope>NUCLEOTIDE SEQUENCE</scope>
    <source>
        <tissue evidence="1">Blood</tissue>
    </source>
</reference>
<accession>V8NHY7</accession>
<dbReference type="Proteomes" id="UP000018936">
    <property type="component" value="Unassembled WGS sequence"/>
</dbReference>
<dbReference type="AlphaFoldDB" id="V8NHY7"/>
<gene>
    <name evidence="1" type="ORF">L345_13096</name>
</gene>
<evidence type="ECO:0000313" key="2">
    <source>
        <dbReference type="Proteomes" id="UP000018936"/>
    </source>
</evidence>
<protein>
    <submittedName>
        <fullName evidence="1">Uncharacterized protein</fullName>
    </submittedName>
</protein>
<comment type="caution">
    <text evidence="1">The sequence shown here is derived from an EMBL/GenBank/DDBJ whole genome shotgun (WGS) entry which is preliminary data.</text>
</comment>
<name>V8NHY7_OPHHA</name>
<proteinExistence type="predicted"/>
<dbReference type="EMBL" id="AZIM01004133">
    <property type="protein sequence ID" value="ETE61157.1"/>
    <property type="molecule type" value="Genomic_DNA"/>
</dbReference>
<keyword evidence="2" id="KW-1185">Reference proteome</keyword>
<evidence type="ECO:0000313" key="1">
    <source>
        <dbReference type="EMBL" id="ETE61157.1"/>
    </source>
</evidence>
<sequence length="51" mass="5997">MHLPGQEHPGLLAGRMRLRRDLRCLQLRPQLLPSRYKMKLEEDRISVISTS</sequence>